<dbReference type="SUPFAM" id="SSF88659">
    <property type="entry name" value="Sigma3 and sigma4 domains of RNA polymerase sigma factors"/>
    <property type="match status" value="1"/>
</dbReference>
<proteinExistence type="inferred from homology"/>
<comment type="caution">
    <text evidence="9">The sequence shown here is derived from an EMBL/GenBank/DDBJ whole genome shotgun (WGS) entry which is preliminary data.</text>
</comment>
<dbReference type="Gene3D" id="1.10.1740.10">
    <property type="match status" value="1"/>
</dbReference>
<dbReference type="Gene3D" id="1.25.40.10">
    <property type="entry name" value="Tetratricopeptide repeat domain"/>
    <property type="match status" value="1"/>
</dbReference>
<dbReference type="Pfam" id="PF04542">
    <property type="entry name" value="Sigma70_r2"/>
    <property type="match status" value="1"/>
</dbReference>
<name>A0A4R6SFM1_LABRH</name>
<feature type="domain" description="RNA polymerase sigma-70 region 2" evidence="6">
    <location>
        <begin position="18"/>
        <end position="78"/>
    </location>
</feature>
<evidence type="ECO:0000256" key="4">
    <source>
        <dbReference type="ARBA" id="ARBA00023163"/>
    </source>
</evidence>
<evidence type="ECO:0000313" key="9">
    <source>
        <dbReference type="EMBL" id="TDQ00425.1"/>
    </source>
</evidence>
<dbReference type="InterPro" id="IPR036388">
    <property type="entry name" value="WH-like_DNA-bd_sf"/>
</dbReference>
<organism evidence="9 10">
    <name type="scientific">Labedaea rhizosphaerae</name>
    <dbReference type="NCBI Taxonomy" id="598644"/>
    <lineage>
        <taxon>Bacteria</taxon>
        <taxon>Bacillati</taxon>
        <taxon>Actinomycetota</taxon>
        <taxon>Actinomycetes</taxon>
        <taxon>Pseudonocardiales</taxon>
        <taxon>Pseudonocardiaceae</taxon>
        <taxon>Labedaea</taxon>
    </lineage>
</organism>
<evidence type="ECO:0000256" key="5">
    <source>
        <dbReference type="SAM" id="MobiDB-lite"/>
    </source>
</evidence>
<evidence type="ECO:0000256" key="2">
    <source>
        <dbReference type="ARBA" id="ARBA00023015"/>
    </source>
</evidence>
<dbReference type="Pfam" id="PF20239">
    <property type="entry name" value="DUF6596"/>
    <property type="match status" value="1"/>
</dbReference>
<evidence type="ECO:0000313" key="10">
    <source>
        <dbReference type="Proteomes" id="UP000295444"/>
    </source>
</evidence>
<comment type="similarity">
    <text evidence="1">Belongs to the sigma-70 factor family. ECF subfamily.</text>
</comment>
<evidence type="ECO:0000259" key="6">
    <source>
        <dbReference type="Pfam" id="PF04542"/>
    </source>
</evidence>
<dbReference type="GO" id="GO:0003677">
    <property type="term" value="F:DNA binding"/>
    <property type="evidence" value="ECO:0007669"/>
    <property type="project" value="InterPro"/>
</dbReference>
<dbReference type="AlphaFoldDB" id="A0A4R6SFM1"/>
<dbReference type="InterPro" id="IPR011990">
    <property type="entry name" value="TPR-like_helical_dom_sf"/>
</dbReference>
<protein>
    <submittedName>
        <fullName evidence="9">RNA polymerase ECF family sigma subunit</fullName>
    </submittedName>
</protein>
<evidence type="ECO:0000256" key="1">
    <source>
        <dbReference type="ARBA" id="ARBA00010641"/>
    </source>
</evidence>
<dbReference type="InterPro" id="IPR007627">
    <property type="entry name" value="RNA_pol_sigma70_r2"/>
</dbReference>
<dbReference type="InterPro" id="IPR014284">
    <property type="entry name" value="RNA_pol_sigma-70_dom"/>
</dbReference>
<dbReference type="InterPro" id="IPR046531">
    <property type="entry name" value="DUF6596"/>
</dbReference>
<keyword evidence="3" id="KW-0731">Sigma factor</keyword>
<feature type="compositionally biased region" description="Basic and acidic residues" evidence="5">
    <location>
        <begin position="75"/>
        <end position="98"/>
    </location>
</feature>
<dbReference type="SUPFAM" id="SSF88946">
    <property type="entry name" value="Sigma2 domain of RNA polymerase sigma factors"/>
    <property type="match status" value="1"/>
</dbReference>
<dbReference type="Pfam" id="PF08281">
    <property type="entry name" value="Sigma70_r4_2"/>
    <property type="match status" value="1"/>
</dbReference>
<evidence type="ECO:0000256" key="3">
    <source>
        <dbReference type="ARBA" id="ARBA00023082"/>
    </source>
</evidence>
<dbReference type="SUPFAM" id="SSF48452">
    <property type="entry name" value="TPR-like"/>
    <property type="match status" value="1"/>
</dbReference>
<accession>A0A4R6SFM1</accession>
<dbReference type="PANTHER" id="PTHR47756">
    <property type="entry name" value="BLL6612 PROTEIN-RELATED"/>
    <property type="match status" value="1"/>
</dbReference>
<keyword evidence="10" id="KW-1185">Reference proteome</keyword>
<evidence type="ECO:0000259" key="7">
    <source>
        <dbReference type="Pfam" id="PF08281"/>
    </source>
</evidence>
<dbReference type="EMBL" id="SNXZ01000002">
    <property type="protein sequence ID" value="TDQ00425.1"/>
    <property type="molecule type" value="Genomic_DNA"/>
</dbReference>
<gene>
    <name evidence="9" type="ORF">EV186_102286</name>
</gene>
<dbReference type="PANTHER" id="PTHR47756:SF2">
    <property type="entry name" value="BLL6612 PROTEIN"/>
    <property type="match status" value="1"/>
</dbReference>
<dbReference type="OrthoDB" id="9780299at2"/>
<reference evidence="9 10" key="1">
    <citation type="submission" date="2019-03" db="EMBL/GenBank/DDBJ databases">
        <title>Genomic Encyclopedia of Type Strains, Phase IV (KMG-IV): sequencing the most valuable type-strain genomes for metagenomic binning, comparative biology and taxonomic classification.</title>
        <authorList>
            <person name="Goeker M."/>
        </authorList>
    </citation>
    <scope>NUCLEOTIDE SEQUENCE [LARGE SCALE GENOMIC DNA]</scope>
    <source>
        <strain evidence="9 10">DSM 45361</strain>
    </source>
</reference>
<dbReference type="InterPro" id="IPR013325">
    <property type="entry name" value="RNA_pol_sigma_r2"/>
</dbReference>
<feature type="domain" description="RNA polymerase sigma factor 70 region 4 type 2" evidence="7">
    <location>
        <begin position="112"/>
        <end position="163"/>
    </location>
</feature>
<dbReference type="RefSeq" id="WP_133849146.1">
    <property type="nucleotide sequence ID" value="NZ_SNXZ01000002.1"/>
</dbReference>
<dbReference type="InterPro" id="IPR013249">
    <property type="entry name" value="RNA_pol_sigma70_r4_t2"/>
</dbReference>
<dbReference type="Proteomes" id="UP000295444">
    <property type="component" value="Unassembled WGS sequence"/>
</dbReference>
<feature type="region of interest" description="Disordered" evidence="5">
    <location>
        <begin position="75"/>
        <end position="100"/>
    </location>
</feature>
<keyword evidence="2" id="KW-0805">Transcription regulation</keyword>
<dbReference type="GO" id="GO:0016987">
    <property type="term" value="F:sigma factor activity"/>
    <property type="evidence" value="ECO:0007669"/>
    <property type="project" value="UniProtKB-KW"/>
</dbReference>
<dbReference type="InterPro" id="IPR013324">
    <property type="entry name" value="RNA_pol_sigma_r3/r4-like"/>
</dbReference>
<feature type="domain" description="DUF6596" evidence="8">
    <location>
        <begin position="181"/>
        <end position="281"/>
    </location>
</feature>
<dbReference type="Gene3D" id="1.10.10.10">
    <property type="entry name" value="Winged helix-like DNA-binding domain superfamily/Winged helix DNA-binding domain"/>
    <property type="match status" value="1"/>
</dbReference>
<dbReference type="NCBIfam" id="TIGR02937">
    <property type="entry name" value="sigma70-ECF"/>
    <property type="match status" value="1"/>
</dbReference>
<sequence>MNDVEQAITQAHHEEWARVVAALTRRFGDLDIAEEAAAEAITTAVERWRTDGVPPNPGAWLTTTANRKAIDRIRRERKRDDKHKEAQMGYEADQHDPPEPLGAIDDDRLRLIFTCCHPALATQSRVALTLRMVGGLTVPEIARAFLVRETALEQRITRAKAKIKAARIPYRVPSKEDLPARVSAVLTVLFLVFNEGYLATGPGTDPVRHDLTAEAIRLTRLIRTLLPDDGEVAGLLALMLLTEARRTARVSAGGELVTLDEQDRGAWDTGLIAEGHRLVRERLAAAAAGVAPGRYQILAAINAVHTSARDARDTDWSQIVALYDQLVRVDRSPIVALNRAIAVAELDGPEVALAAIDRLADTLADYHAYHAARADLLRRLRRSQEARAAYDKAIELAGNTAETAALTRRRDQLGSSKP</sequence>
<dbReference type="GO" id="GO:0006352">
    <property type="term" value="P:DNA-templated transcription initiation"/>
    <property type="evidence" value="ECO:0007669"/>
    <property type="project" value="InterPro"/>
</dbReference>
<keyword evidence="4" id="KW-0804">Transcription</keyword>
<evidence type="ECO:0000259" key="8">
    <source>
        <dbReference type="Pfam" id="PF20239"/>
    </source>
</evidence>